<dbReference type="InterPro" id="IPR050313">
    <property type="entry name" value="Carb_Metab_HTH_regulators"/>
</dbReference>
<dbReference type="PROSITE" id="PS51000">
    <property type="entry name" value="HTH_DEOR_2"/>
    <property type="match status" value="1"/>
</dbReference>
<evidence type="ECO:0000313" key="4">
    <source>
        <dbReference type="EMBL" id="REG08617.1"/>
    </source>
</evidence>
<dbReference type="RefSeq" id="WP_116225267.1">
    <property type="nucleotide sequence ID" value="NZ_AP018437.1"/>
</dbReference>
<dbReference type="InterPro" id="IPR001034">
    <property type="entry name" value="DeoR_HTH"/>
</dbReference>
<keyword evidence="1" id="KW-0805">Transcription regulation</keyword>
<dbReference type="SUPFAM" id="SSF100950">
    <property type="entry name" value="NagB/RpiA/CoA transferase-like"/>
    <property type="match status" value="1"/>
</dbReference>
<dbReference type="OrthoDB" id="9797223at2"/>
<proteinExistence type="predicted"/>
<gene>
    <name evidence="4" type="ORF">DFR64_1989</name>
</gene>
<organism evidence="4 5">
    <name type="scientific">Pelolinea submarina</name>
    <dbReference type="NCBI Taxonomy" id="913107"/>
    <lineage>
        <taxon>Bacteria</taxon>
        <taxon>Bacillati</taxon>
        <taxon>Chloroflexota</taxon>
        <taxon>Anaerolineae</taxon>
        <taxon>Anaerolineales</taxon>
        <taxon>Anaerolineaceae</taxon>
        <taxon>Pelolinea</taxon>
    </lineage>
</organism>
<accession>A0A347ZNY3</accession>
<dbReference type="Gene3D" id="3.40.50.1360">
    <property type="match status" value="1"/>
</dbReference>
<evidence type="ECO:0000313" key="5">
    <source>
        <dbReference type="Proteomes" id="UP000256388"/>
    </source>
</evidence>
<sequence>MLAQERLGKIREMVKRDGKVYVNELCEIFDISEDSIRKDLKKLENQGLIERIYGGALLKEEQGLLNGKVRTARFDTRLHQDVSLKEIIAEKALNIIENDEVIYIDASSTNVLLAEKLAKSDKHITVVSNCLSILTSLSVNPNIKLICPGGDYNAEVAGFTGISALRVLGNFYFDKTFIGVVAIDLSTGDLMLDNFEDAEIKSELIGISKDAILVCLSSKLGKKTSYKFGELSQIDTIITELNPKDLLDQLKDFDITTI</sequence>
<dbReference type="GO" id="GO:0003700">
    <property type="term" value="F:DNA-binding transcription factor activity"/>
    <property type="evidence" value="ECO:0007669"/>
    <property type="project" value="InterPro"/>
</dbReference>
<dbReference type="Gene3D" id="1.10.10.10">
    <property type="entry name" value="Winged helix-like DNA-binding domain superfamily/Winged helix DNA-binding domain"/>
    <property type="match status" value="1"/>
</dbReference>
<keyword evidence="2" id="KW-0804">Transcription</keyword>
<evidence type="ECO:0000256" key="2">
    <source>
        <dbReference type="ARBA" id="ARBA00023163"/>
    </source>
</evidence>
<dbReference type="EMBL" id="QUMS01000002">
    <property type="protein sequence ID" value="REG08617.1"/>
    <property type="molecule type" value="Genomic_DNA"/>
</dbReference>
<dbReference type="Proteomes" id="UP000256388">
    <property type="component" value="Unassembled WGS sequence"/>
</dbReference>
<dbReference type="SMART" id="SM01134">
    <property type="entry name" value="DeoRC"/>
    <property type="match status" value="1"/>
</dbReference>
<dbReference type="PANTHER" id="PTHR30363">
    <property type="entry name" value="HTH-TYPE TRANSCRIPTIONAL REGULATOR SRLR-RELATED"/>
    <property type="match status" value="1"/>
</dbReference>
<dbReference type="InterPro" id="IPR036390">
    <property type="entry name" value="WH_DNA-bd_sf"/>
</dbReference>
<comment type="caution">
    <text evidence="4">The sequence shown here is derived from an EMBL/GenBank/DDBJ whole genome shotgun (WGS) entry which is preliminary data.</text>
</comment>
<dbReference type="SUPFAM" id="SSF46785">
    <property type="entry name" value="Winged helix' DNA-binding domain"/>
    <property type="match status" value="1"/>
</dbReference>
<dbReference type="AlphaFoldDB" id="A0A347ZNY3"/>
<evidence type="ECO:0000256" key="1">
    <source>
        <dbReference type="ARBA" id="ARBA00023015"/>
    </source>
</evidence>
<dbReference type="InterPro" id="IPR014036">
    <property type="entry name" value="DeoR-like_C"/>
</dbReference>
<dbReference type="PRINTS" id="PR00037">
    <property type="entry name" value="HTHLACR"/>
</dbReference>
<dbReference type="InterPro" id="IPR037171">
    <property type="entry name" value="NagB/RpiA_transferase-like"/>
</dbReference>
<dbReference type="SMART" id="SM00420">
    <property type="entry name" value="HTH_DEOR"/>
    <property type="match status" value="1"/>
</dbReference>
<dbReference type="Pfam" id="PF08220">
    <property type="entry name" value="HTH_DeoR"/>
    <property type="match status" value="1"/>
</dbReference>
<dbReference type="PANTHER" id="PTHR30363:SF51">
    <property type="entry name" value="HTH-TYPE TRANSCRIPTIONAL REPRESSOR GLCR"/>
    <property type="match status" value="1"/>
</dbReference>
<reference evidence="4 5" key="1">
    <citation type="submission" date="2018-08" db="EMBL/GenBank/DDBJ databases">
        <title>Genomic Encyclopedia of Type Strains, Phase IV (KMG-IV): sequencing the most valuable type-strain genomes for metagenomic binning, comparative biology and taxonomic classification.</title>
        <authorList>
            <person name="Goeker M."/>
        </authorList>
    </citation>
    <scope>NUCLEOTIDE SEQUENCE [LARGE SCALE GENOMIC DNA]</scope>
    <source>
        <strain evidence="4 5">DSM 23923</strain>
    </source>
</reference>
<feature type="domain" description="HTH deoR-type" evidence="3">
    <location>
        <begin position="3"/>
        <end position="58"/>
    </location>
</feature>
<name>A0A347ZNY3_9CHLR</name>
<keyword evidence="5" id="KW-1185">Reference proteome</keyword>
<dbReference type="InterPro" id="IPR036388">
    <property type="entry name" value="WH-like_DNA-bd_sf"/>
</dbReference>
<protein>
    <submittedName>
        <fullName evidence="4">DeoR family transcriptional regulator</fullName>
    </submittedName>
</protein>
<dbReference type="Pfam" id="PF00455">
    <property type="entry name" value="DeoRC"/>
    <property type="match status" value="1"/>
</dbReference>
<evidence type="ECO:0000259" key="3">
    <source>
        <dbReference type="PROSITE" id="PS51000"/>
    </source>
</evidence>